<keyword evidence="4" id="KW-0239">DNA-directed DNA polymerase</keyword>
<dbReference type="InterPro" id="IPR001098">
    <property type="entry name" value="DNA-dir_DNA_pol_A_palm_dom"/>
</dbReference>
<evidence type="ECO:0000313" key="5">
    <source>
        <dbReference type="Proteomes" id="UP001212841"/>
    </source>
</evidence>
<comment type="caution">
    <text evidence="4">The sequence shown here is derived from an EMBL/GenBank/DDBJ whole genome shotgun (WGS) entry which is preliminary data.</text>
</comment>
<dbReference type="Proteomes" id="UP001212841">
    <property type="component" value="Unassembled WGS sequence"/>
</dbReference>
<dbReference type="GO" id="GO:0008408">
    <property type="term" value="F:3'-5' exonuclease activity"/>
    <property type="evidence" value="ECO:0007669"/>
    <property type="project" value="TreeGrafter"/>
</dbReference>
<keyword evidence="4" id="KW-0548">Nucleotidyltransferase</keyword>
<dbReference type="PANTHER" id="PTHR10267">
    <property type="entry name" value="DNA POLYMERASE SUBUNIT GAMMA-1"/>
    <property type="match status" value="1"/>
</dbReference>
<dbReference type="PRINTS" id="PR00867">
    <property type="entry name" value="DNAPOLG"/>
</dbReference>
<evidence type="ECO:0000259" key="3">
    <source>
        <dbReference type="SMART" id="SM00482"/>
    </source>
</evidence>
<dbReference type="GO" id="GO:0005760">
    <property type="term" value="C:gamma DNA polymerase complex"/>
    <property type="evidence" value="ECO:0007669"/>
    <property type="project" value="InterPro"/>
</dbReference>
<dbReference type="InterPro" id="IPR043502">
    <property type="entry name" value="DNA/RNA_pol_sf"/>
</dbReference>
<dbReference type="InterPro" id="IPR002297">
    <property type="entry name" value="DNA-dir_DNA_pol_A_mt"/>
</dbReference>
<dbReference type="PANTHER" id="PTHR10267:SF0">
    <property type="entry name" value="DNA POLYMERASE SUBUNIT GAMMA-1"/>
    <property type="match status" value="1"/>
</dbReference>
<protein>
    <recommendedName>
        <fullName evidence="1">Mitochondrial DNA polymerase catalytic subunit</fullName>
    </recommendedName>
</protein>
<dbReference type="Gene3D" id="3.30.420.390">
    <property type="match status" value="2"/>
</dbReference>
<dbReference type="GO" id="GO:0003887">
    <property type="term" value="F:DNA-directed DNA polymerase activity"/>
    <property type="evidence" value="ECO:0007669"/>
    <property type="project" value="UniProtKB-KW"/>
</dbReference>
<dbReference type="EMBL" id="JADGJD010001681">
    <property type="protein sequence ID" value="KAJ3038958.1"/>
    <property type="molecule type" value="Genomic_DNA"/>
</dbReference>
<sequence length="993" mass="113075">MLPPKLHSNVFPQTTNHKPPTDAQKRLARQHLETFDLYGKTQDPMPDIDLELPHLTGRDIKEHFRVLGLEQSEPFWSMANKFAEAEIPEMPKEWVLKEGWHRYDKNGKGTPVDYPDADALVLDTEVLYKISHCPIMAVAVSPHHWYSWLSPGIWSHNLNTLINLGNPDTERIIIGHHVAYDRARILEEYRFKPTKYAFIDTMSLHSAVGGLSSQQRPTWRVMQRERQAWESRLEEKRLTGDMDVEKMLSADKNRPKHWCDVSTMSSLKAASKLYLGQDIDKTRREEFFSGTDVSIFRDDTVLRNALSYCAEDVRTTFHLFQIIFPQYLEKCPHPASFAGMLHMGKGYLPVTQQWQKYLETADEKFNQVYEAIETFLLQRANEVLTTVGKEEALKDPWLKHLDWSTSAPNPKDYDDAIEDRKNDLTSRPSKHLPKWYKSLWDTKLKRMRLTSTMRIAPYLLKLQWKGYPLYHMKQFGWTYYIPKHNIPTEILSPPLQFSTDPTSAKTYDPIASTDTTHTYFRLPHPEGDTKNCGNPLAKSFMPAMENGELTSRYEEVTGILRDTTQGTYWRGVRDRVQHQFVVTDQMTINGPPGQDGGKIGVILPQSIVMGTVTRRAVEPTWMTAANAKKNKIGSELKSLIKAPEGYNFVGADVDSEELWIASLLGDALFGMHGSTAIGFMTLQGSKSNGTDLHTSTGKILGIGRGNAKVFNYSRIYGAGMKHAIQLLLNFNPEMGRVEAERRAFALYARTKGSSAPSGTIGEVRSGRRSGTRIFEKFWFGGSESLMFNEMERIAKCEDPRTPVLGCGIPNSLMPKYVKDEYMTSRINWVVQSSGVDYLHLLLVSANYLFRRMQIDGRFLLSIHDEVRYMVKEEHKYLASYALQVANLWVRAAFARSVGLNDLPMNVAFFSAIDIDHCLRKEVDLDCVTPSNPTPIPPGEAIDIYALLPKLGEYQRTHRKSSILGPELASVQKMAKVLREMDVQKDEVAGREGK</sequence>
<dbReference type="InterPro" id="IPR041336">
    <property type="entry name" value="DNApol_Exo"/>
</dbReference>
<organism evidence="4 5">
    <name type="scientific">Rhizophlyctis rosea</name>
    <dbReference type="NCBI Taxonomy" id="64517"/>
    <lineage>
        <taxon>Eukaryota</taxon>
        <taxon>Fungi</taxon>
        <taxon>Fungi incertae sedis</taxon>
        <taxon>Chytridiomycota</taxon>
        <taxon>Chytridiomycota incertae sedis</taxon>
        <taxon>Chytridiomycetes</taxon>
        <taxon>Rhizophlyctidales</taxon>
        <taxon>Rhizophlyctidaceae</taxon>
        <taxon>Rhizophlyctis</taxon>
    </lineage>
</organism>
<dbReference type="SMART" id="SM00482">
    <property type="entry name" value="POLAc"/>
    <property type="match status" value="1"/>
</dbReference>
<dbReference type="GO" id="GO:0003677">
    <property type="term" value="F:DNA binding"/>
    <property type="evidence" value="ECO:0007669"/>
    <property type="project" value="InterPro"/>
</dbReference>
<keyword evidence="4" id="KW-0808">Transferase</keyword>
<dbReference type="GO" id="GO:0006264">
    <property type="term" value="P:mitochondrial DNA replication"/>
    <property type="evidence" value="ECO:0007669"/>
    <property type="project" value="TreeGrafter"/>
</dbReference>
<dbReference type="AlphaFoldDB" id="A0AAD5WXG4"/>
<feature type="domain" description="DNA-directed DNA polymerase family A palm" evidence="3">
    <location>
        <begin position="633"/>
        <end position="874"/>
    </location>
</feature>
<dbReference type="InterPro" id="IPR012337">
    <property type="entry name" value="RNaseH-like_sf"/>
</dbReference>
<feature type="non-terminal residue" evidence="4">
    <location>
        <position position="993"/>
    </location>
</feature>
<evidence type="ECO:0000256" key="2">
    <source>
        <dbReference type="SAM" id="MobiDB-lite"/>
    </source>
</evidence>
<reference evidence="4" key="1">
    <citation type="submission" date="2020-05" db="EMBL/GenBank/DDBJ databases">
        <title>Phylogenomic resolution of chytrid fungi.</title>
        <authorList>
            <person name="Stajich J.E."/>
            <person name="Amses K."/>
            <person name="Simmons R."/>
            <person name="Seto K."/>
            <person name="Myers J."/>
            <person name="Bonds A."/>
            <person name="Quandt C.A."/>
            <person name="Barry K."/>
            <person name="Liu P."/>
            <person name="Grigoriev I."/>
            <person name="Longcore J.E."/>
            <person name="James T.Y."/>
        </authorList>
    </citation>
    <scope>NUCLEOTIDE SEQUENCE</scope>
    <source>
        <strain evidence="4">JEL0318</strain>
    </source>
</reference>
<feature type="region of interest" description="Disordered" evidence="2">
    <location>
        <begin position="1"/>
        <end position="23"/>
    </location>
</feature>
<keyword evidence="5" id="KW-1185">Reference proteome</keyword>
<dbReference type="Pfam" id="PF18136">
    <property type="entry name" value="DNApol_Exo"/>
    <property type="match status" value="1"/>
</dbReference>
<name>A0AAD5WXG4_9FUNG</name>
<proteinExistence type="predicted"/>
<gene>
    <name evidence="4" type="primary">MIP1</name>
    <name evidence="4" type="ORF">HK097_002990</name>
</gene>
<evidence type="ECO:0000313" key="4">
    <source>
        <dbReference type="EMBL" id="KAJ3038958.1"/>
    </source>
</evidence>
<dbReference type="SUPFAM" id="SSF56672">
    <property type="entry name" value="DNA/RNA polymerases"/>
    <property type="match status" value="1"/>
</dbReference>
<dbReference type="SUPFAM" id="SSF53098">
    <property type="entry name" value="Ribonuclease H-like"/>
    <property type="match status" value="1"/>
</dbReference>
<evidence type="ECO:0000256" key="1">
    <source>
        <dbReference type="ARBA" id="ARBA00031966"/>
    </source>
</evidence>
<accession>A0AAD5WXG4</accession>